<reference evidence="1" key="1">
    <citation type="journal article" date="2020" name="mSystems">
        <title>Genome- and Community-Level Interaction Insights into Carbon Utilization and Element Cycling Functions of Hydrothermarchaeota in Hydrothermal Sediment.</title>
        <authorList>
            <person name="Zhou Z."/>
            <person name="Liu Y."/>
            <person name="Xu W."/>
            <person name="Pan J."/>
            <person name="Luo Z.H."/>
            <person name="Li M."/>
        </authorList>
    </citation>
    <scope>NUCLEOTIDE SEQUENCE [LARGE SCALE GENOMIC DNA]</scope>
    <source>
        <strain evidence="1">SpSt-1116</strain>
    </source>
</reference>
<name>A0A7J3ZJY7_9CREN</name>
<dbReference type="AlphaFoldDB" id="A0A7J3ZJY7"/>
<proteinExistence type="predicted"/>
<sequence>MSFSEEVQQVAILFYDYNILGSRGVFKGYIYVEDGKIAEIGVGQPPEDLKRADMFYRGHNRLILPGFSSPLTHLSLYPFRVLVGRAIDFYRAWSAVRKLDERDYASLVSVAVKSLVERGYTSIAFMDSRPLSTARILKEKELSAIALVPVDESVDEPVDKIEEELRVPVKECSIRGEERVFLTRIVGPSGITLGGVVEGKERILSWPDVKMCDRSTFYGIGHNPLFSTRSLLMTCYQTNPNIDLMGALERLTVGGESLILKARRGWLERGEGASFIVVRLDDTAFLGLNESELLWTLALTEYSTPKIETVVVNGVVVVDGGQQLVVEDALIERALDVVARLKAALL</sequence>
<dbReference type="SUPFAM" id="SSF51338">
    <property type="entry name" value="Composite domain of metallo-dependent hydrolases"/>
    <property type="match status" value="1"/>
</dbReference>
<evidence type="ECO:0000313" key="1">
    <source>
        <dbReference type="EMBL" id="HHQ80359.1"/>
    </source>
</evidence>
<accession>A0A7J3ZJY7</accession>
<evidence type="ECO:0008006" key="2">
    <source>
        <dbReference type="Google" id="ProtNLM"/>
    </source>
</evidence>
<protein>
    <recommendedName>
        <fullName evidence="2">Amidohydrolase</fullName>
    </recommendedName>
</protein>
<dbReference type="InterPro" id="IPR011059">
    <property type="entry name" value="Metal-dep_hydrolase_composite"/>
</dbReference>
<dbReference type="EMBL" id="DRZC01000033">
    <property type="protein sequence ID" value="HHQ80359.1"/>
    <property type="molecule type" value="Genomic_DNA"/>
</dbReference>
<dbReference type="Gene3D" id="2.30.40.10">
    <property type="entry name" value="Urease, subunit C, domain 1"/>
    <property type="match status" value="2"/>
</dbReference>
<comment type="caution">
    <text evidence="1">The sequence shown here is derived from an EMBL/GenBank/DDBJ whole genome shotgun (WGS) entry which is preliminary data.</text>
</comment>
<dbReference type="Gene3D" id="3.20.20.140">
    <property type="entry name" value="Metal-dependent hydrolases"/>
    <property type="match status" value="1"/>
</dbReference>
<dbReference type="GO" id="GO:0016810">
    <property type="term" value="F:hydrolase activity, acting on carbon-nitrogen (but not peptide) bonds"/>
    <property type="evidence" value="ECO:0007669"/>
    <property type="project" value="InterPro"/>
</dbReference>
<organism evidence="1">
    <name type="scientific">Fervidicoccus fontis</name>
    <dbReference type="NCBI Taxonomy" id="683846"/>
    <lineage>
        <taxon>Archaea</taxon>
        <taxon>Thermoproteota</taxon>
        <taxon>Thermoprotei</taxon>
        <taxon>Fervidicoccales</taxon>
        <taxon>Fervidicoccaceae</taxon>
        <taxon>Fervidicoccus</taxon>
    </lineage>
</organism>
<gene>
    <name evidence="1" type="ORF">ENM78_02700</name>
</gene>